<organism evidence="1 2">
    <name type="scientific">Asaia siamensis</name>
    <dbReference type="NCBI Taxonomy" id="110479"/>
    <lineage>
        <taxon>Bacteria</taxon>
        <taxon>Pseudomonadati</taxon>
        <taxon>Pseudomonadota</taxon>
        <taxon>Alphaproteobacteria</taxon>
        <taxon>Acetobacterales</taxon>
        <taxon>Acetobacteraceae</taxon>
        <taxon>Asaia</taxon>
    </lineage>
</organism>
<gene>
    <name evidence="1" type="ORF">GCM10007207_12400</name>
</gene>
<name>A0ABQ1LR55_9PROT</name>
<evidence type="ECO:0000313" key="2">
    <source>
        <dbReference type="Proteomes" id="UP000637769"/>
    </source>
</evidence>
<keyword evidence="2" id="KW-1185">Reference proteome</keyword>
<accession>A0ABQ1LR55</accession>
<protein>
    <submittedName>
        <fullName evidence="1">Uncharacterized protein</fullName>
    </submittedName>
</protein>
<proteinExistence type="predicted"/>
<reference evidence="2" key="1">
    <citation type="journal article" date="2019" name="Int. J. Syst. Evol. Microbiol.">
        <title>The Global Catalogue of Microorganisms (GCM) 10K type strain sequencing project: providing services to taxonomists for standard genome sequencing and annotation.</title>
        <authorList>
            <consortium name="The Broad Institute Genomics Platform"/>
            <consortium name="The Broad Institute Genome Sequencing Center for Infectious Disease"/>
            <person name="Wu L."/>
            <person name="Ma J."/>
        </authorList>
    </citation>
    <scope>NUCLEOTIDE SEQUENCE [LARGE SCALE GENOMIC DNA]</scope>
    <source>
        <strain evidence="2">CCM 7132</strain>
    </source>
</reference>
<evidence type="ECO:0000313" key="1">
    <source>
        <dbReference type="EMBL" id="GGC28466.1"/>
    </source>
</evidence>
<dbReference type="EMBL" id="BMCH01000003">
    <property type="protein sequence ID" value="GGC28466.1"/>
    <property type="molecule type" value="Genomic_DNA"/>
</dbReference>
<comment type="caution">
    <text evidence="1">The sequence shown here is derived from an EMBL/GenBank/DDBJ whole genome shotgun (WGS) entry which is preliminary data.</text>
</comment>
<dbReference type="Proteomes" id="UP000637769">
    <property type="component" value="Unassembled WGS sequence"/>
</dbReference>
<sequence length="51" mass="5739">MDAMRMAPSGYLHPKHAMEKIVERINGYHGYKVCNAKAESVSRNLKSGITF</sequence>